<feature type="transmembrane region" description="Helical" evidence="1">
    <location>
        <begin position="71"/>
        <end position="92"/>
    </location>
</feature>
<dbReference type="RefSeq" id="WP_248551845.1">
    <property type="nucleotide sequence ID" value="NZ_JALPRK010000008.1"/>
</dbReference>
<reference evidence="2" key="1">
    <citation type="submission" date="2022-04" db="EMBL/GenBank/DDBJ databases">
        <authorList>
            <person name="Seo M.-J."/>
        </authorList>
    </citation>
    <scope>NUCLEOTIDE SEQUENCE</scope>
    <source>
        <strain evidence="2">MBLB2552</strain>
    </source>
</reference>
<keyword evidence="1" id="KW-1133">Transmembrane helix</keyword>
<proteinExistence type="predicted"/>
<dbReference type="AlphaFoldDB" id="A0A9X1XYJ9"/>
<evidence type="ECO:0000313" key="2">
    <source>
        <dbReference type="EMBL" id="MCK8487754.1"/>
    </source>
</evidence>
<dbReference type="EMBL" id="JALPRK010000008">
    <property type="protein sequence ID" value="MCK8487754.1"/>
    <property type="molecule type" value="Genomic_DNA"/>
</dbReference>
<feature type="transmembrane region" description="Helical" evidence="1">
    <location>
        <begin position="112"/>
        <end position="131"/>
    </location>
</feature>
<accession>A0A9X1XYJ9</accession>
<feature type="transmembrane region" description="Helical" evidence="1">
    <location>
        <begin position="47"/>
        <end position="64"/>
    </location>
</feature>
<gene>
    <name evidence="2" type="ORF">M0651_11265</name>
</gene>
<protein>
    <submittedName>
        <fullName evidence="2">Uncharacterized protein</fullName>
    </submittedName>
</protein>
<sequence>MRRFILFVLFLFIYTLVPLSIIRLIEFLNPRIDELLQADTYTLGSKMTWIISYYVVGMLNLIYFSSKTKVLGFIFMWILGLEGIGVSLVLYAFNSSDQDIVGFPIFSWDFGIWLYAVSFSLLYNLILFLVTHGHIYKRNLKQ</sequence>
<name>A0A9X1XYJ9_9BACL</name>
<keyword evidence="1" id="KW-0472">Membrane</keyword>
<keyword evidence="3" id="KW-1185">Reference proteome</keyword>
<evidence type="ECO:0000256" key="1">
    <source>
        <dbReference type="SAM" id="Phobius"/>
    </source>
</evidence>
<dbReference type="Proteomes" id="UP001139534">
    <property type="component" value="Unassembled WGS sequence"/>
</dbReference>
<evidence type="ECO:0000313" key="3">
    <source>
        <dbReference type="Proteomes" id="UP001139534"/>
    </source>
</evidence>
<organism evidence="2 3">
    <name type="scientific">Paenibacillus mellifer</name>
    <dbReference type="NCBI Taxonomy" id="2937794"/>
    <lineage>
        <taxon>Bacteria</taxon>
        <taxon>Bacillati</taxon>
        <taxon>Bacillota</taxon>
        <taxon>Bacilli</taxon>
        <taxon>Bacillales</taxon>
        <taxon>Paenibacillaceae</taxon>
        <taxon>Paenibacillus</taxon>
    </lineage>
</organism>
<keyword evidence="1" id="KW-0812">Transmembrane</keyword>
<comment type="caution">
    <text evidence="2">The sequence shown here is derived from an EMBL/GenBank/DDBJ whole genome shotgun (WGS) entry which is preliminary data.</text>
</comment>